<dbReference type="PRINTS" id="PR00060">
    <property type="entry name" value="RIBOSOMALL16"/>
</dbReference>
<dbReference type="GO" id="GO:0005762">
    <property type="term" value="C:mitochondrial large ribosomal subunit"/>
    <property type="evidence" value="ECO:0007669"/>
    <property type="project" value="TreeGrafter"/>
</dbReference>
<dbReference type="GO" id="GO:0003735">
    <property type="term" value="F:structural constituent of ribosome"/>
    <property type="evidence" value="ECO:0007669"/>
    <property type="project" value="InterPro"/>
</dbReference>
<evidence type="ECO:0000256" key="3">
    <source>
        <dbReference type="ARBA" id="ARBA00023274"/>
    </source>
</evidence>
<dbReference type="CDD" id="cd01433">
    <property type="entry name" value="Ribosomal_L16_L10e"/>
    <property type="match status" value="1"/>
</dbReference>
<evidence type="ECO:0000256" key="1">
    <source>
        <dbReference type="ARBA" id="ARBA00008931"/>
    </source>
</evidence>
<sequence length="206" mass="23015">MFLPRLSIPSLLATKTPLQCIQTRTAVSALRPRKTKFRKAFKGFFPVRIGGSLRGTGLYYGDFGMRVTEPGRLSDIQLEAARAAIRKVLKAEKDFKIFLTVFPHRPVTAKGAETRMGKGKGMVDYFATWVAHGKMLFEVKGVREDVAKEAFRVAGAGLPLLTEFVTRRQVDEVPARVLPHFVKERIRKYQEATNSGNSTPTHAPPQ</sequence>
<dbReference type="STRING" id="1806994.A0A507C8T3"/>
<evidence type="ECO:0000313" key="6">
    <source>
        <dbReference type="Proteomes" id="UP000319731"/>
    </source>
</evidence>
<dbReference type="InterPro" id="IPR000114">
    <property type="entry name" value="Ribosomal_uL16_bact-type"/>
</dbReference>
<dbReference type="Gene3D" id="3.90.1170.10">
    <property type="entry name" value="Ribosomal protein L10e/L16"/>
    <property type="match status" value="1"/>
</dbReference>
<dbReference type="NCBIfam" id="TIGR01164">
    <property type="entry name" value="rplP_bact"/>
    <property type="match status" value="1"/>
</dbReference>
<comment type="caution">
    <text evidence="5">The sequence shown here is derived from an EMBL/GenBank/DDBJ whole genome shotgun (WGS) entry which is preliminary data.</text>
</comment>
<accession>A0A507C8T3</accession>
<dbReference type="SUPFAM" id="SSF54686">
    <property type="entry name" value="Ribosomal protein L16p/L10e"/>
    <property type="match status" value="1"/>
</dbReference>
<dbReference type="OrthoDB" id="268521at2759"/>
<gene>
    <name evidence="5" type="ORF">SmJEL517_g00422</name>
</gene>
<dbReference type="InterPro" id="IPR020798">
    <property type="entry name" value="Ribosomal_uL16_CS"/>
</dbReference>
<dbReference type="InterPro" id="IPR016180">
    <property type="entry name" value="Ribosomal_uL16_dom"/>
</dbReference>
<dbReference type="Proteomes" id="UP000319731">
    <property type="component" value="Unassembled WGS sequence"/>
</dbReference>
<evidence type="ECO:0000313" key="5">
    <source>
        <dbReference type="EMBL" id="TPX38000.1"/>
    </source>
</evidence>
<dbReference type="GO" id="GO:0019843">
    <property type="term" value="F:rRNA binding"/>
    <property type="evidence" value="ECO:0007669"/>
    <property type="project" value="InterPro"/>
</dbReference>
<dbReference type="RefSeq" id="XP_031027715.1">
    <property type="nucleotide sequence ID" value="XM_031166351.1"/>
</dbReference>
<dbReference type="InterPro" id="IPR036920">
    <property type="entry name" value="Ribosomal_uL16_sf"/>
</dbReference>
<keyword evidence="3 4" id="KW-0687">Ribonucleoprotein</keyword>
<dbReference type="Pfam" id="PF00252">
    <property type="entry name" value="Ribosomal_L16"/>
    <property type="match status" value="1"/>
</dbReference>
<dbReference type="EMBL" id="QEAO01000001">
    <property type="protein sequence ID" value="TPX38000.1"/>
    <property type="molecule type" value="Genomic_DNA"/>
</dbReference>
<dbReference type="PANTHER" id="PTHR12220:SF13">
    <property type="entry name" value="LARGE RIBOSOMAL SUBUNIT PROTEIN UL16M"/>
    <property type="match status" value="1"/>
</dbReference>
<comment type="similarity">
    <text evidence="1 4">Belongs to the universal ribosomal protein uL16 family.</text>
</comment>
<name>A0A507C8T3_9FUNG</name>
<protein>
    <submittedName>
        <fullName evidence="5">Uncharacterized protein</fullName>
    </submittedName>
</protein>
<reference evidence="5 6" key="1">
    <citation type="journal article" date="2019" name="Sci. Rep.">
        <title>Comparative genomics of chytrid fungi reveal insights into the obligate biotrophic and pathogenic lifestyle of Synchytrium endobioticum.</title>
        <authorList>
            <person name="van de Vossenberg B.T.L.H."/>
            <person name="Warris S."/>
            <person name="Nguyen H.D.T."/>
            <person name="van Gent-Pelzer M.P.E."/>
            <person name="Joly D.L."/>
            <person name="van de Geest H.C."/>
            <person name="Bonants P.J.M."/>
            <person name="Smith D.S."/>
            <person name="Levesque C.A."/>
            <person name="van der Lee T.A.J."/>
        </authorList>
    </citation>
    <scope>NUCLEOTIDE SEQUENCE [LARGE SCALE GENOMIC DNA]</scope>
    <source>
        <strain evidence="5 6">JEL517</strain>
    </source>
</reference>
<keyword evidence="2 4" id="KW-0689">Ribosomal protein</keyword>
<dbReference type="AlphaFoldDB" id="A0A507C8T3"/>
<dbReference type="PROSITE" id="PS00701">
    <property type="entry name" value="RIBOSOMAL_L16_2"/>
    <property type="match status" value="1"/>
</dbReference>
<dbReference type="GeneID" id="42001648"/>
<dbReference type="PANTHER" id="PTHR12220">
    <property type="entry name" value="50S/60S RIBOSOMAL PROTEIN L16"/>
    <property type="match status" value="1"/>
</dbReference>
<dbReference type="GO" id="GO:0032543">
    <property type="term" value="P:mitochondrial translation"/>
    <property type="evidence" value="ECO:0007669"/>
    <property type="project" value="TreeGrafter"/>
</dbReference>
<keyword evidence="6" id="KW-1185">Reference proteome</keyword>
<proteinExistence type="inferred from homology"/>
<organism evidence="5 6">
    <name type="scientific">Synchytrium microbalum</name>
    <dbReference type="NCBI Taxonomy" id="1806994"/>
    <lineage>
        <taxon>Eukaryota</taxon>
        <taxon>Fungi</taxon>
        <taxon>Fungi incertae sedis</taxon>
        <taxon>Chytridiomycota</taxon>
        <taxon>Chytridiomycota incertae sedis</taxon>
        <taxon>Chytridiomycetes</taxon>
        <taxon>Synchytriales</taxon>
        <taxon>Synchytriaceae</taxon>
        <taxon>Synchytrium</taxon>
    </lineage>
</organism>
<evidence type="ECO:0000256" key="4">
    <source>
        <dbReference type="RuleBase" id="RU004413"/>
    </source>
</evidence>
<dbReference type="InterPro" id="IPR047873">
    <property type="entry name" value="Ribosomal_uL16"/>
</dbReference>
<evidence type="ECO:0000256" key="2">
    <source>
        <dbReference type="ARBA" id="ARBA00022980"/>
    </source>
</evidence>